<dbReference type="AlphaFoldDB" id="A0A537IM76"/>
<dbReference type="PANTHER" id="PTHR21198:SF7">
    <property type="entry name" value="ASPARTATE-GLUTAMATE RACEMASE FAMILY"/>
    <property type="match status" value="1"/>
</dbReference>
<dbReference type="EC" id="5.1.1.-" evidence="3"/>
<dbReference type="SUPFAM" id="SSF53681">
    <property type="entry name" value="Aspartate/glutamate racemase"/>
    <property type="match status" value="2"/>
</dbReference>
<dbReference type="NCBIfam" id="TIGR00035">
    <property type="entry name" value="asp_race"/>
    <property type="match status" value="1"/>
</dbReference>
<evidence type="ECO:0000313" key="4">
    <source>
        <dbReference type="Proteomes" id="UP000318834"/>
    </source>
</evidence>
<proteinExistence type="inferred from homology"/>
<dbReference type="InterPro" id="IPR001920">
    <property type="entry name" value="Asp/Glu_race"/>
</dbReference>
<dbReference type="InterPro" id="IPR018187">
    <property type="entry name" value="Asp/Glu_racemase_AS_1"/>
</dbReference>
<dbReference type="InterPro" id="IPR033134">
    <property type="entry name" value="Asp/Glu_racemase_AS_2"/>
</dbReference>
<comment type="similarity">
    <text evidence="1">Belongs to the aspartate/glutamate racemases family.</text>
</comment>
<evidence type="ECO:0000313" key="3">
    <source>
        <dbReference type="EMBL" id="TMI72438.1"/>
    </source>
</evidence>
<organism evidence="3 4">
    <name type="scientific">Candidatus Segetimicrobium genomatis</name>
    <dbReference type="NCBI Taxonomy" id="2569760"/>
    <lineage>
        <taxon>Bacteria</taxon>
        <taxon>Bacillati</taxon>
        <taxon>Candidatus Sysuimicrobiota</taxon>
        <taxon>Candidatus Sysuimicrobiia</taxon>
        <taxon>Candidatus Sysuimicrobiales</taxon>
        <taxon>Candidatus Segetimicrobiaceae</taxon>
        <taxon>Candidatus Segetimicrobium</taxon>
    </lineage>
</organism>
<dbReference type="InterPro" id="IPR004380">
    <property type="entry name" value="Asp_race"/>
</dbReference>
<dbReference type="PROSITE" id="PS00923">
    <property type="entry name" value="ASP_GLU_RACEMASE_1"/>
    <property type="match status" value="1"/>
</dbReference>
<name>A0A537IM76_9BACT</name>
<dbReference type="PANTHER" id="PTHR21198">
    <property type="entry name" value="GLUTAMATE RACEMASE"/>
    <property type="match status" value="1"/>
</dbReference>
<dbReference type="PROSITE" id="PS00924">
    <property type="entry name" value="ASP_GLU_RACEMASE_2"/>
    <property type="match status" value="1"/>
</dbReference>
<sequence length="240" mass="25617">MSQKVIGVLGGLGPWATLDFFEKILRLTPAKADQDHFRIIIDNNPKIPDRSPAILGEGEDPTPGLVATALNLQQAGADFLVIPCNTAHFFYDRIVAAVSIPVLHIMDEVAAAARDAVRDVRVLGVLATEATMASGLYHRACGRLGIEVIGPDSAGQRVVNRAIYGVKAGQMGPDVTRTLVQVSDQLLAQGAQALVLGCTELPYVLKPHDLRVPLLDSNLVLARAALRLATGVPQHASTRR</sequence>
<evidence type="ECO:0000256" key="1">
    <source>
        <dbReference type="ARBA" id="ARBA00007847"/>
    </source>
</evidence>
<dbReference type="GO" id="GO:0047661">
    <property type="term" value="F:amino-acid racemase activity"/>
    <property type="evidence" value="ECO:0007669"/>
    <property type="project" value="InterPro"/>
</dbReference>
<dbReference type="InterPro" id="IPR015942">
    <property type="entry name" value="Asp/Glu/hydantoin_racemase"/>
</dbReference>
<comment type="caution">
    <text evidence="3">The sequence shown here is derived from an EMBL/GenBank/DDBJ whole genome shotgun (WGS) entry which is preliminary data.</text>
</comment>
<keyword evidence="2 3" id="KW-0413">Isomerase</keyword>
<dbReference type="Gene3D" id="3.40.50.1860">
    <property type="match status" value="2"/>
</dbReference>
<evidence type="ECO:0000256" key="2">
    <source>
        <dbReference type="ARBA" id="ARBA00023235"/>
    </source>
</evidence>
<dbReference type="EMBL" id="VBAP01000088">
    <property type="protein sequence ID" value="TMI72438.1"/>
    <property type="molecule type" value="Genomic_DNA"/>
</dbReference>
<dbReference type="Proteomes" id="UP000318834">
    <property type="component" value="Unassembled WGS sequence"/>
</dbReference>
<accession>A0A537IM76</accession>
<dbReference type="Pfam" id="PF01177">
    <property type="entry name" value="Asp_Glu_race"/>
    <property type="match status" value="1"/>
</dbReference>
<reference evidence="3 4" key="1">
    <citation type="journal article" date="2019" name="Nat. Microbiol.">
        <title>Mediterranean grassland soil C-N compound turnover is dependent on rainfall and depth, and is mediated by genomically divergent microorganisms.</title>
        <authorList>
            <person name="Diamond S."/>
            <person name="Andeer P.F."/>
            <person name="Li Z."/>
            <person name="Crits-Christoph A."/>
            <person name="Burstein D."/>
            <person name="Anantharaman K."/>
            <person name="Lane K.R."/>
            <person name="Thomas B.C."/>
            <person name="Pan C."/>
            <person name="Northen T.R."/>
            <person name="Banfield J.F."/>
        </authorList>
    </citation>
    <scope>NUCLEOTIDE SEQUENCE [LARGE SCALE GENOMIC DNA]</scope>
    <source>
        <strain evidence="3">NP_8</strain>
    </source>
</reference>
<gene>
    <name evidence="3" type="ORF">E6H05_11225</name>
</gene>
<protein>
    <submittedName>
        <fullName evidence="3">Amino acid racemase</fullName>
        <ecNumber evidence="3">5.1.1.-</ecNumber>
    </submittedName>
</protein>